<comment type="caution">
    <text evidence="8">The sequence shown here is derived from an EMBL/GenBank/DDBJ whole genome shotgun (WGS) entry which is preliminary data.</text>
</comment>
<dbReference type="GO" id="GO:0005886">
    <property type="term" value="C:plasma membrane"/>
    <property type="evidence" value="ECO:0007669"/>
    <property type="project" value="UniProtKB-SubCell"/>
</dbReference>
<reference evidence="8" key="1">
    <citation type="submission" date="2022-01" db="EMBL/GenBank/DDBJ databases">
        <title>STING isolate genome collection.</title>
        <authorList>
            <person name="France M."/>
            <person name="Rutt L."/>
            <person name="Humphrys M."/>
            <person name="Ravel J."/>
        </authorList>
    </citation>
    <scope>NUCLEOTIDE SEQUENCE</scope>
    <source>
        <strain evidence="8">C0081E5</strain>
    </source>
</reference>
<feature type="transmembrane region" description="Helical" evidence="6">
    <location>
        <begin position="211"/>
        <end position="232"/>
    </location>
</feature>
<feature type="transmembrane region" description="Helical" evidence="6">
    <location>
        <begin position="147"/>
        <end position="167"/>
    </location>
</feature>
<feature type="transmembrane region" description="Helical" evidence="6">
    <location>
        <begin position="173"/>
        <end position="190"/>
    </location>
</feature>
<keyword evidence="9" id="KW-1185">Reference proteome</keyword>
<sequence length="456" mass="53228">MDKNIKKNFLFAFIAQAISLIVSSVTNLVLPKFLSVSAFSYWQLFIFYSTYIPCLALGLNDGIYLRYGGYHIKKLDFSEVKSQFFFGQVFQIVLGLLVGLIAFFCSTTLERKIIWVLVIIYFFIFTAHNFLGYIFQAVNETNLYSKSIIYQRLVFFLFQLVSILLFIRNVYFYISFYVLGVLVALIYLTFKIYRYFKQAKLNWKLGTEESFISMKVGISLMISNICSMLILGVSRQIIDLRWGLISFGKVSFSLSLMNFALTFVMQIGLVLFPALRRLTQKDLKQYYKNFTIKLFEILPLMYLCYLPLQYILKAWLPEYAVSIDYLAVVLPICYFDCKMELIGNTFYKVLNKQVMLLRINIITIILSAFLGLISAYVLNNMNLIIVSMVISIIFRSLLANYILKQEIKFSVLKYDLFDVILALIFVLVSHYFIWWLAFISIIAVYAIRILFVKIQE</sequence>
<feature type="transmembrane region" description="Helical" evidence="6">
    <location>
        <begin position="9"/>
        <end position="30"/>
    </location>
</feature>
<feature type="transmembrane region" description="Helical" evidence="6">
    <location>
        <begin position="433"/>
        <end position="451"/>
    </location>
</feature>
<feature type="transmembrane region" description="Helical" evidence="6">
    <location>
        <begin position="113"/>
        <end position="135"/>
    </location>
</feature>
<feature type="transmembrane region" description="Helical" evidence="6">
    <location>
        <begin position="356"/>
        <end position="377"/>
    </location>
</feature>
<dbReference type="Proteomes" id="UP001211420">
    <property type="component" value="Unassembled WGS sequence"/>
</dbReference>
<dbReference type="PANTHER" id="PTHR30250:SF11">
    <property type="entry name" value="O-ANTIGEN TRANSPORTER-RELATED"/>
    <property type="match status" value="1"/>
</dbReference>
<evidence type="ECO:0000256" key="6">
    <source>
        <dbReference type="SAM" id="Phobius"/>
    </source>
</evidence>
<evidence type="ECO:0000256" key="3">
    <source>
        <dbReference type="ARBA" id="ARBA00022692"/>
    </source>
</evidence>
<feature type="transmembrane region" description="Helical" evidence="6">
    <location>
        <begin position="252"/>
        <end position="274"/>
    </location>
</feature>
<evidence type="ECO:0008006" key="11">
    <source>
        <dbReference type="Google" id="ProtNLM"/>
    </source>
</evidence>
<proteinExistence type="predicted"/>
<evidence type="ECO:0000256" key="4">
    <source>
        <dbReference type="ARBA" id="ARBA00022989"/>
    </source>
</evidence>
<evidence type="ECO:0000256" key="2">
    <source>
        <dbReference type="ARBA" id="ARBA00022475"/>
    </source>
</evidence>
<feature type="transmembrane region" description="Helical" evidence="6">
    <location>
        <begin position="42"/>
        <end position="63"/>
    </location>
</feature>
<dbReference type="EMBL" id="JAKHPW010000005">
    <property type="protein sequence ID" value="MCZ3622327.1"/>
    <property type="molecule type" value="Genomic_DNA"/>
</dbReference>
<dbReference type="RefSeq" id="WP_269254017.1">
    <property type="nucleotide sequence ID" value="NZ_JAKHEY010000006.1"/>
</dbReference>
<feature type="transmembrane region" description="Helical" evidence="6">
    <location>
        <begin position="383"/>
        <end position="403"/>
    </location>
</feature>
<organism evidence="8 10">
    <name type="scientific">Lactobacillus mulieris</name>
    <dbReference type="NCBI Taxonomy" id="2508708"/>
    <lineage>
        <taxon>Bacteria</taxon>
        <taxon>Bacillati</taxon>
        <taxon>Bacillota</taxon>
        <taxon>Bacilli</taxon>
        <taxon>Lactobacillales</taxon>
        <taxon>Lactobacillaceae</taxon>
        <taxon>Lactobacillus</taxon>
    </lineage>
</organism>
<evidence type="ECO:0000313" key="7">
    <source>
        <dbReference type="EMBL" id="MCZ3622327.1"/>
    </source>
</evidence>
<evidence type="ECO:0000313" key="9">
    <source>
        <dbReference type="Proteomes" id="UP001211420"/>
    </source>
</evidence>
<keyword evidence="4 6" id="KW-1133">Transmembrane helix</keyword>
<keyword evidence="2" id="KW-1003">Cell membrane</keyword>
<name>A0AAW5WZC1_9LACO</name>
<dbReference type="Proteomes" id="UP001211566">
    <property type="component" value="Unassembled WGS sequence"/>
</dbReference>
<evidence type="ECO:0000313" key="10">
    <source>
        <dbReference type="Proteomes" id="UP001211566"/>
    </source>
</evidence>
<keyword evidence="5 6" id="KW-0472">Membrane</keyword>
<accession>A0AAW5WZC1</accession>
<feature type="transmembrane region" description="Helical" evidence="6">
    <location>
        <begin position="410"/>
        <end position="427"/>
    </location>
</feature>
<evidence type="ECO:0000313" key="8">
    <source>
        <dbReference type="EMBL" id="MCZ9678510.1"/>
    </source>
</evidence>
<evidence type="ECO:0000256" key="1">
    <source>
        <dbReference type="ARBA" id="ARBA00004651"/>
    </source>
</evidence>
<protein>
    <recommendedName>
        <fullName evidence="11">Heteropolysaccharide repeat unit export protein</fullName>
    </recommendedName>
</protein>
<comment type="subcellular location">
    <subcellularLocation>
        <location evidence="1">Cell membrane</location>
        <topology evidence="1">Multi-pass membrane protein</topology>
    </subcellularLocation>
</comment>
<reference evidence="7 9" key="2">
    <citation type="submission" date="2022-01" db="EMBL/GenBank/DDBJ databases">
        <title>VMRC isolate genome collection.</title>
        <authorList>
            <person name="France M."/>
            <person name="Rutt L."/>
            <person name="Humphrys M."/>
            <person name="Ravel J."/>
        </authorList>
    </citation>
    <scope>NUCLEOTIDE SEQUENCE [LARGE SCALE GENOMIC DNA]</scope>
    <source>
        <strain evidence="7 9">C0172B4</strain>
    </source>
</reference>
<gene>
    <name evidence="7" type="ORF">L2772_05525</name>
    <name evidence="8" type="ORF">L2Z99_05360</name>
</gene>
<dbReference type="PANTHER" id="PTHR30250">
    <property type="entry name" value="PST FAMILY PREDICTED COLANIC ACID TRANSPORTER"/>
    <property type="match status" value="1"/>
</dbReference>
<dbReference type="EMBL" id="JAKHEY010000006">
    <property type="protein sequence ID" value="MCZ9678510.1"/>
    <property type="molecule type" value="Genomic_DNA"/>
</dbReference>
<evidence type="ECO:0000256" key="5">
    <source>
        <dbReference type="ARBA" id="ARBA00023136"/>
    </source>
</evidence>
<dbReference type="InterPro" id="IPR050833">
    <property type="entry name" value="Poly_Biosynth_Transport"/>
</dbReference>
<dbReference type="AlphaFoldDB" id="A0AAW5WZC1"/>
<feature type="transmembrane region" description="Helical" evidence="6">
    <location>
        <begin position="294"/>
        <end position="312"/>
    </location>
</feature>
<feature type="transmembrane region" description="Helical" evidence="6">
    <location>
        <begin position="84"/>
        <end position="107"/>
    </location>
</feature>
<feature type="transmembrane region" description="Helical" evidence="6">
    <location>
        <begin position="318"/>
        <end position="335"/>
    </location>
</feature>
<keyword evidence="3 6" id="KW-0812">Transmembrane</keyword>